<dbReference type="SUPFAM" id="SSF57850">
    <property type="entry name" value="RING/U-box"/>
    <property type="match status" value="2"/>
</dbReference>
<evidence type="ECO:0000259" key="9">
    <source>
        <dbReference type="PROSITE" id="PS51873"/>
    </source>
</evidence>
<evidence type="ECO:0000256" key="2">
    <source>
        <dbReference type="ARBA" id="ARBA00022723"/>
    </source>
</evidence>
<dbReference type="Gene3D" id="1.20.120.1750">
    <property type="match status" value="1"/>
</dbReference>
<dbReference type="PANTHER" id="PTHR11685">
    <property type="entry name" value="RBR FAMILY RING FINGER AND IBR DOMAIN-CONTAINING"/>
    <property type="match status" value="1"/>
</dbReference>
<dbReference type="InParanoid" id="A0A0V0QRS4"/>
<keyword evidence="6" id="KW-0862">Zinc</keyword>
<keyword evidence="1" id="KW-0808">Transferase</keyword>
<dbReference type="InterPro" id="IPR017907">
    <property type="entry name" value="Znf_RING_CS"/>
</dbReference>
<dbReference type="GO" id="GO:0008270">
    <property type="term" value="F:zinc ion binding"/>
    <property type="evidence" value="ECO:0007669"/>
    <property type="project" value="UniProtKB-KW"/>
</dbReference>
<dbReference type="Proteomes" id="UP000054937">
    <property type="component" value="Unassembled WGS sequence"/>
</dbReference>
<dbReference type="Gene3D" id="3.30.40.10">
    <property type="entry name" value="Zinc/RING finger domain, C3HC4 (zinc finger)"/>
    <property type="match status" value="1"/>
</dbReference>
<reference evidence="10 11" key="1">
    <citation type="journal article" date="2015" name="Sci. Rep.">
        <title>Genome of the facultative scuticociliatosis pathogen Pseudocohnilembus persalinus provides insight into its virulence through horizontal gene transfer.</title>
        <authorList>
            <person name="Xiong J."/>
            <person name="Wang G."/>
            <person name="Cheng J."/>
            <person name="Tian M."/>
            <person name="Pan X."/>
            <person name="Warren A."/>
            <person name="Jiang C."/>
            <person name="Yuan D."/>
            <person name="Miao W."/>
        </authorList>
    </citation>
    <scope>NUCLEOTIDE SEQUENCE [LARGE SCALE GENOMIC DNA]</scope>
    <source>
        <strain evidence="10">36N120E</strain>
    </source>
</reference>
<keyword evidence="2" id="KW-0479">Metal-binding</keyword>
<dbReference type="EMBL" id="LDAU01000110">
    <property type="protein sequence ID" value="KRX04985.1"/>
    <property type="molecule type" value="Genomic_DNA"/>
</dbReference>
<evidence type="ECO:0000256" key="3">
    <source>
        <dbReference type="ARBA" id="ARBA00022737"/>
    </source>
</evidence>
<keyword evidence="5" id="KW-0833">Ubl conjugation pathway</keyword>
<keyword evidence="11" id="KW-1185">Reference proteome</keyword>
<evidence type="ECO:0000256" key="1">
    <source>
        <dbReference type="ARBA" id="ARBA00022679"/>
    </source>
</evidence>
<dbReference type="PROSITE" id="PS50089">
    <property type="entry name" value="ZF_RING_2"/>
    <property type="match status" value="1"/>
</dbReference>
<gene>
    <name evidence="10" type="ORF">PPERSA_06619</name>
</gene>
<accession>A0A0V0QRS4</accession>
<evidence type="ECO:0000256" key="7">
    <source>
        <dbReference type="PROSITE-ProRule" id="PRU00175"/>
    </source>
</evidence>
<dbReference type="CDD" id="cd22585">
    <property type="entry name" value="Rcat_RBR_DEAH12-like"/>
    <property type="match status" value="1"/>
</dbReference>
<protein>
    <recommendedName>
        <fullName evidence="12">RING-type domain-containing protein</fullName>
    </recommendedName>
</protein>
<sequence>MDTQMSIQELEDYINNPEMQTYINKNVFEPQALSIIEQLCQKQAILNIKQIGTTQCNLCEQHILPKGSSINHQICMNSCHVDCFKTYYSKNNPNLEIYQPVNCPSCQVEYFPEEIYEAYGGANQYKKIKEDQKVYTCYVCQNEGKIGDMVTHFCDQNIHKKCLQDMYIKENPSLNPQNNIVCEICNMNFEIEQIELAFLGKEKLQQKRDEIDKQFIDKLEQEDKQKRQEEAQNRCFECQICMGEANINEDARTLDNCLHQYCKDCLREHILQSKDLGKIECPICQDTPIEERQFPDPNIPVGEKHDPKDIEIKLPIVKDLLTKEEFQNLSDLWTRKFYRGNNDKFIIIQCPGFIKKRLYNDQNEAELIIPEKTQQKMLYGMLQGLGFEFNNCQAMYEFEKADKKITKHKCEACKLEFCPQCKDVGHEKTCEDYKKWKEENSNIDEALQELIRKNPKIYKRCPKCKSLIMKSDGCNRVPCASKGCGAHICWICDQYFDTSRKGYDHIEKQHKGMLWK</sequence>
<dbReference type="SMART" id="SM00184">
    <property type="entry name" value="RING"/>
    <property type="match status" value="3"/>
</dbReference>
<keyword evidence="3" id="KW-0677">Repeat</keyword>
<feature type="domain" description="RING-type" evidence="9">
    <location>
        <begin position="234"/>
        <end position="516"/>
    </location>
</feature>
<organism evidence="10 11">
    <name type="scientific">Pseudocohnilembus persalinus</name>
    <name type="common">Ciliate</name>
    <dbReference type="NCBI Taxonomy" id="266149"/>
    <lineage>
        <taxon>Eukaryota</taxon>
        <taxon>Sar</taxon>
        <taxon>Alveolata</taxon>
        <taxon>Ciliophora</taxon>
        <taxon>Intramacronucleata</taxon>
        <taxon>Oligohymenophorea</taxon>
        <taxon>Scuticociliatia</taxon>
        <taxon>Philasterida</taxon>
        <taxon>Pseudocohnilembidae</taxon>
        <taxon>Pseudocohnilembus</taxon>
    </lineage>
</organism>
<dbReference type="InterPro" id="IPR018957">
    <property type="entry name" value="Znf_C3HC4_RING-type"/>
</dbReference>
<evidence type="ECO:0008006" key="12">
    <source>
        <dbReference type="Google" id="ProtNLM"/>
    </source>
</evidence>
<evidence type="ECO:0000256" key="5">
    <source>
        <dbReference type="ARBA" id="ARBA00022786"/>
    </source>
</evidence>
<dbReference type="PROSITE" id="PS00518">
    <property type="entry name" value="ZF_RING_1"/>
    <property type="match status" value="1"/>
</dbReference>
<dbReference type="InterPro" id="IPR001841">
    <property type="entry name" value="Znf_RING"/>
</dbReference>
<evidence type="ECO:0000313" key="10">
    <source>
        <dbReference type="EMBL" id="KRX04985.1"/>
    </source>
</evidence>
<dbReference type="GO" id="GO:0004842">
    <property type="term" value="F:ubiquitin-protein transferase activity"/>
    <property type="evidence" value="ECO:0007669"/>
    <property type="project" value="InterPro"/>
</dbReference>
<dbReference type="AlphaFoldDB" id="A0A0V0QRS4"/>
<evidence type="ECO:0000313" key="11">
    <source>
        <dbReference type="Proteomes" id="UP000054937"/>
    </source>
</evidence>
<feature type="domain" description="RING-type" evidence="8">
    <location>
        <begin position="238"/>
        <end position="285"/>
    </location>
</feature>
<keyword evidence="4 7" id="KW-0863">Zinc-finger</keyword>
<comment type="caution">
    <text evidence="10">The sequence shown here is derived from an EMBL/GenBank/DDBJ whole genome shotgun (WGS) entry which is preliminary data.</text>
</comment>
<dbReference type="OMA" id="CCKESET"/>
<dbReference type="OrthoDB" id="261960at2759"/>
<dbReference type="PROSITE" id="PS51873">
    <property type="entry name" value="TRIAD"/>
    <property type="match status" value="1"/>
</dbReference>
<evidence type="ECO:0000256" key="4">
    <source>
        <dbReference type="ARBA" id="ARBA00022771"/>
    </source>
</evidence>
<evidence type="ECO:0000259" key="8">
    <source>
        <dbReference type="PROSITE" id="PS50089"/>
    </source>
</evidence>
<name>A0A0V0QRS4_PSEPJ</name>
<dbReference type="InterPro" id="IPR013083">
    <property type="entry name" value="Znf_RING/FYVE/PHD"/>
</dbReference>
<dbReference type="InterPro" id="IPR031127">
    <property type="entry name" value="E3_UB_ligase_RBR"/>
</dbReference>
<dbReference type="GO" id="GO:0016567">
    <property type="term" value="P:protein ubiquitination"/>
    <property type="evidence" value="ECO:0007669"/>
    <property type="project" value="InterPro"/>
</dbReference>
<dbReference type="InterPro" id="IPR044066">
    <property type="entry name" value="TRIAD_supradom"/>
</dbReference>
<evidence type="ECO:0000256" key="6">
    <source>
        <dbReference type="ARBA" id="ARBA00022833"/>
    </source>
</evidence>
<proteinExistence type="predicted"/>
<dbReference type="Pfam" id="PF00097">
    <property type="entry name" value="zf-C3HC4"/>
    <property type="match status" value="1"/>
</dbReference>
<dbReference type="Pfam" id="PF26200">
    <property type="entry name" value="Rcat_RNF216"/>
    <property type="match status" value="1"/>
</dbReference>